<dbReference type="InterPro" id="IPR002139">
    <property type="entry name" value="Ribo/fructo_kinase"/>
</dbReference>
<sequence>MITCIGHTALDYIFNVEKFPEPNTSVQIPSAKLYFGGAAANTAVGIKKLGVDSELFSCVGYDFRNSKYEKYLENLGVKLNLYYSEEEETPKAWIFTDKENNQITFFLWGAAKHYREIEAPTFNSKIVHLATGDPKFNLQCAKKNYKKSLISFDPGQDLPLYSREDLKDILNYANFLFMNRHEFERAKKLLNYELEDFLNHLDLLVVTFGSKGSKIFTKNEIIEIPVIKPRKVTDPTGAGDAYRAGFLSSYIKGYDLKTCGLVGSAVASFVVEEKGCQSNLPSWEEVLERLRLEGFKVEL</sequence>
<dbReference type="Pfam" id="PF00294">
    <property type="entry name" value="PfkB"/>
    <property type="match status" value="1"/>
</dbReference>
<proteinExistence type="inferred from homology"/>
<organism evidence="6 7">
    <name type="scientific">Methanocaldococcus infernus (strain DSM 11812 / JCM 15783 / ME)</name>
    <dbReference type="NCBI Taxonomy" id="573063"/>
    <lineage>
        <taxon>Archaea</taxon>
        <taxon>Methanobacteriati</taxon>
        <taxon>Methanobacteriota</taxon>
        <taxon>Methanomada group</taxon>
        <taxon>Methanococci</taxon>
        <taxon>Methanococcales</taxon>
        <taxon>Methanocaldococcaceae</taxon>
        <taxon>Methanocaldococcus</taxon>
    </lineage>
</organism>
<dbReference type="AlphaFoldDB" id="D5VSQ5"/>
<evidence type="ECO:0000313" key="6">
    <source>
        <dbReference type="EMBL" id="ADG13608.1"/>
    </source>
</evidence>
<dbReference type="Proteomes" id="UP000002061">
    <property type="component" value="Chromosome"/>
</dbReference>
<dbReference type="PROSITE" id="PS00584">
    <property type="entry name" value="PFKB_KINASES_2"/>
    <property type="match status" value="1"/>
</dbReference>
<dbReference type="PANTHER" id="PTHR10584:SF166">
    <property type="entry name" value="RIBOKINASE"/>
    <property type="match status" value="1"/>
</dbReference>
<dbReference type="RefSeq" id="WP_013100354.1">
    <property type="nucleotide sequence ID" value="NC_014122.1"/>
</dbReference>
<evidence type="ECO:0000256" key="2">
    <source>
        <dbReference type="ARBA" id="ARBA00022679"/>
    </source>
</evidence>
<keyword evidence="7" id="KW-1185">Reference proteome</keyword>
<reference evidence="6" key="1">
    <citation type="submission" date="2010-04" db="EMBL/GenBank/DDBJ databases">
        <title>Complete sequence of Methanocaldococcus infernus ME.</title>
        <authorList>
            <consortium name="US DOE Joint Genome Institute"/>
            <person name="Lucas S."/>
            <person name="Copeland A."/>
            <person name="Lapidus A."/>
            <person name="Cheng J.-F."/>
            <person name="Bruce D."/>
            <person name="Goodwin L."/>
            <person name="Pitluck S."/>
            <person name="Munk A.C."/>
            <person name="Detter J.C."/>
            <person name="Han C."/>
            <person name="Tapia R."/>
            <person name="Land M."/>
            <person name="Hauser L."/>
            <person name="Kyrpides N."/>
            <person name="Mikhailova N."/>
            <person name="Sieprawska-Lupa M."/>
            <person name="Whitman W.B."/>
            <person name="Woyke T."/>
        </authorList>
    </citation>
    <scope>NUCLEOTIDE SEQUENCE [LARGE SCALE GENOMIC DNA]</scope>
    <source>
        <strain evidence="6">ME</strain>
    </source>
</reference>
<feature type="domain" description="Carbohydrate kinase PfkB" evidence="5">
    <location>
        <begin position="2"/>
        <end position="282"/>
    </location>
</feature>
<dbReference type="GeneID" id="9131963"/>
<dbReference type="OrthoDB" id="26949at2157"/>
<keyword evidence="3 4" id="KW-0418">Kinase</keyword>
<dbReference type="CDD" id="cd01942">
    <property type="entry name" value="ribokinase_group_A"/>
    <property type="match status" value="1"/>
</dbReference>
<evidence type="ECO:0000256" key="3">
    <source>
        <dbReference type="ARBA" id="ARBA00022777"/>
    </source>
</evidence>
<dbReference type="PANTHER" id="PTHR10584">
    <property type="entry name" value="SUGAR KINASE"/>
    <property type="match status" value="1"/>
</dbReference>
<dbReference type="STRING" id="573063.Metin_0950"/>
<evidence type="ECO:0000259" key="5">
    <source>
        <dbReference type="Pfam" id="PF00294"/>
    </source>
</evidence>
<dbReference type="KEGG" id="mif:Metin_0950"/>
<comment type="similarity">
    <text evidence="1 4">Belongs to the carbohydrate kinase PfkB family.</text>
</comment>
<protein>
    <submittedName>
        <fullName evidence="6">PfkB domain protein</fullName>
    </submittedName>
</protein>
<evidence type="ECO:0000256" key="1">
    <source>
        <dbReference type="ARBA" id="ARBA00010688"/>
    </source>
</evidence>
<gene>
    <name evidence="6" type="ordered locus">Metin_0950</name>
</gene>
<dbReference type="InterPro" id="IPR002173">
    <property type="entry name" value="Carboh/pur_kinase_PfkB_CS"/>
</dbReference>
<dbReference type="InterPro" id="IPR029056">
    <property type="entry name" value="Ribokinase-like"/>
</dbReference>
<dbReference type="EMBL" id="CP002009">
    <property type="protein sequence ID" value="ADG13608.1"/>
    <property type="molecule type" value="Genomic_DNA"/>
</dbReference>
<dbReference type="eggNOG" id="arCOG00014">
    <property type="taxonomic scope" value="Archaea"/>
</dbReference>
<dbReference type="Gene3D" id="3.40.1190.20">
    <property type="match status" value="1"/>
</dbReference>
<dbReference type="InterPro" id="IPR011611">
    <property type="entry name" value="PfkB_dom"/>
</dbReference>
<keyword evidence="2 4" id="KW-0808">Transferase</keyword>
<dbReference type="SUPFAM" id="SSF53613">
    <property type="entry name" value="Ribokinase-like"/>
    <property type="match status" value="1"/>
</dbReference>
<dbReference type="PROSITE" id="PS00583">
    <property type="entry name" value="PFKB_KINASES_1"/>
    <property type="match status" value="1"/>
</dbReference>
<accession>D5VSQ5</accession>
<name>D5VSQ5_METIM</name>
<evidence type="ECO:0000313" key="7">
    <source>
        <dbReference type="Proteomes" id="UP000002061"/>
    </source>
</evidence>
<dbReference type="PRINTS" id="PR00990">
    <property type="entry name" value="RIBOKINASE"/>
</dbReference>
<dbReference type="GO" id="GO:0016301">
    <property type="term" value="F:kinase activity"/>
    <property type="evidence" value="ECO:0007669"/>
    <property type="project" value="UniProtKB-KW"/>
</dbReference>
<dbReference type="GO" id="GO:0006796">
    <property type="term" value="P:phosphate-containing compound metabolic process"/>
    <property type="evidence" value="ECO:0007669"/>
    <property type="project" value="UniProtKB-ARBA"/>
</dbReference>
<dbReference type="HOGENOM" id="CLU_027634_5_2_2"/>
<evidence type="ECO:0000256" key="4">
    <source>
        <dbReference type="RuleBase" id="RU003704"/>
    </source>
</evidence>